<dbReference type="RefSeq" id="XP_038065064.1">
    <property type="nucleotide sequence ID" value="XM_038209136.1"/>
</dbReference>
<dbReference type="PRINTS" id="PR01259">
    <property type="entry name" value="NACAEXCHNGR"/>
</dbReference>
<dbReference type="GO" id="GO:0005432">
    <property type="term" value="F:calcium:sodium antiporter activity"/>
    <property type="evidence" value="ECO:0007669"/>
    <property type="project" value="InterPro"/>
</dbReference>
<protein>
    <recommendedName>
        <fullName evidence="21">Calx-beta domain-containing protein</fullName>
    </recommendedName>
</protein>
<dbReference type="InterPro" id="IPR051171">
    <property type="entry name" value="CaCA"/>
</dbReference>
<evidence type="ECO:0000256" key="20">
    <source>
        <dbReference type="SAM" id="Phobius"/>
    </source>
</evidence>
<keyword evidence="5" id="KW-1003">Cell membrane</keyword>
<dbReference type="AlphaFoldDB" id="A0A914ANQ6"/>
<dbReference type="Pfam" id="PF01699">
    <property type="entry name" value="Na_Ca_ex"/>
    <property type="match status" value="2"/>
</dbReference>
<keyword evidence="7 20" id="KW-0812">Transmembrane</keyword>
<feature type="transmembrane region" description="Helical" evidence="20">
    <location>
        <begin position="157"/>
        <end position="180"/>
    </location>
</feature>
<dbReference type="GO" id="GO:0046872">
    <property type="term" value="F:metal ion binding"/>
    <property type="evidence" value="ECO:0007669"/>
    <property type="project" value="UniProtKB-KW"/>
</dbReference>
<dbReference type="GO" id="GO:0007154">
    <property type="term" value="P:cell communication"/>
    <property type="evidence" value="ECO:0007669"/>
    <property type="project" value="InterPro"/>
</dbReference>
<feature type="transmembrane region" description="Helical" evidence="20">
    <location>
        <begin position="726"/>
        <end position="745"/>
    </location>
</feature>
<dbReference type="InterPro" id="IPR044880">
    <property type="entry name" value="NCX_ion-bd_dom_sf"/>
</dbReference>
<dbReference type="InterPro" id="IPR032452">
    <property type="entry name" value="Na_Ca_Ex_C-exten"/>
</dbReference>
<dbReference type="OMA" id="CMVGLKD"/>
<dbReference type="OrthoDB" id="418484at2759"/>
<evidence type="ECO:0000256" key="18">
    <source>
        <dbReference type="ARBA" id="ARBA00023201"/>
    </source>
</evidence>
<feature type="transmembrane region" description="Helical" evidence="20">
    <location>
        <begin position="120"/>
        <end position="145"/>
    </location>
</feature>
<keyword evidence="12" id="KW-0112">Calmodulin-binding</keyword>
<dbReference type="GeneID" id="119735437"/>
<dbReference type="SMART" id="SM00237">
    <property type="entry name" value="Calx_beta"/>
    <property type="match status" value="2"/>
</dbReference>
<feature type="transmembrane region" description="Helical" evidence="20">
    <location>
        <begin position="757"/>
        <end position="781"/>
    </location>
</feature>
<organism evidence="22 23">
    <name type="scientific">Patiria miniata</name>
    <name type="common">Bat star</name>
    <name type="synonym">Asterina miniata</name>
    <dbReference type="NCBI Taxonomy" id="46514"/>
    <lineage>
        <taxon>Eukaryota</taxon>
        <taxon>Metazoa</taxon>
        <taxon>Echinodermata</taxon>
        <taxon>Eleutherozoa</taxon>
        <taxon>Asterozoa</taxon>
        <taxon>Asteroidea</taxon>
        <taxon>Valvatacea</taxon>
        <taxon>Valvatida</taxon>
        <taxon>Asterinidae</taxon>
        <taxon>Patiria</taxon>
    </lineage>
</organism>
<accession>A0A914ANQ6</accession>
<reference evidence="22" key="1">
    <citation type="submission" date="2022-11" db="UniProtKB">
        <authorList>
            <consortium name="EnsemblMetazoa"/>
        </authorList>
    </citation>
    <scope>IDENTIFICATION</scope>
</reference>
<dbReference type="Pfam" id="PF16494">
    <property type="entry name" value="Na_Ca_ex_C"/>
    <property type="match status" value="1"/>
</dbReference>
<keyword evidence="11" id="KW-0106">Calcium</keyword>
<dbReference type="InterPro" id="IPR004837">
    <property type="entry name" value="NaCa_Exmemb"/>
</dbReference>
<evidence type="ECO:0000256" key="10">
    <source>
        <dbReference type="ARBA" id="ARBA00022737"/>
    </source>
</evidence>
<comment type="subcellular location">
    <subcellularLocation>
        <location evidence="1">Cell membrane</location>
        <topology evidence="1">Multi-pass membrane protein</topology>
    </subcellularLocation>
</comment>
<evidence type="ECO:0000256" key="9">
    <source>
        <dbReference type="ARBA" id="ARBA00022729"/>
    </source>
</evidence>
<evidence type="ECO:0000256" key="6">
    <source>
        <dbReference type="ARBA" id="ARBA00022568"/>
    </source>
</evidence>
<evidence type="ECO:0000256" key="7">
    <source>
        <dbReference type="ARBA" id="ARBA00022692"/>
    </source>
</evidence>
<dbReference type="EnsemblMetazoa" id="XM_038209136.1">
    <property type="protein sequence ID" value="XP_038065064.1"/>
    <property type="gene ID" value="LOC119735437"/>
</dbReference>
<dbReference type="Gene3D" id="2.60.40.2030">
    <property type="match status" value="2"/>
</dbReference>
<keyword evidence="17" id="KW-0325">Glycoprotein</keyword>
<evidence type="ECO:0000256" key="4">
    <source>
        <dbReference type="ARBA" id="ARBA00022449"/>
    </source>
</evidence>
<evidence type="ECO:0000256" key="12">
    <source>
        <dbReference type="ARBA" id="ARBA00022860"/>
    </source>
</evidence>
<proteinExistence type="inferred from homology"/>
<feature type="transmembrane region" description="Helical" evidence="20">
    <location>
        <begin position="26"/>
        <end position="53"/>
    </location>
</feature>
<feature type="transmembrane region" description="Helical" evidence="20">
    <location>
        <begin position="652"/>
        <end position="678"/>
    </location>
</feature>
<evidence type="ECO:0000256" key="19">
    <source>
        <dbReference type="ARBA" id="ARBA00033667"/>
    </source>
</evidence>
<dbReference type="GO" id="GO:0042383">
    <property type="term" value="C:sarcolemma"/>
    <property type="evidence" value="ECO:0007669"/>
    <property type="project" value="TreeGrafter"/>
</dbReference>
<evidence type="ECO:0000256" key="8">
    <source>
        <dbReference type="ARBA" id="ARBA00022723"/>
    </source>
</evidence>
<dbReference type="GO" id="GO:0030424">
    <property type="term" value="C:axon"/>
    <property type="evidence" value="ECO:0007669"/>
    <property type="project" value="TreeGrafter"/>
</dbReference>
<keyword evidence="14" id="KW-0915">Sodium</keyword>
<keyword evidence="3" id="KW-0813">Transport</keyword>
<evidence type="ECO:0000256" key="2">
    <source>
        <dbReference type="ARBA" id="ARBA00007489"/>
    </source>
</evidence>
<sequence>MDNMTDAPKICEGLILPLTDESGWSLWFRIVIYLVGLLWSFLAVAIIADVFMVSIEVITSRTRVLKIANPDFPGGIEEVEIRIWNDTVANLTLMALGSSAPEILLSVIEVTGKGFKSGKLGPSTIVGSAAFNLLVITAVCIMSIPKGESRGIRMIKVFATTTAFSLFAYIWLFLVLQVISPNKIEIWEAVVTFMCFPILVVVSYIFDRDFCGTKKHEPDMELGIEPSRNILSTPEHAESPCSDQCQAEGSPFLTSGHVDKKAVAEFMREVGKHPDLDESTIAQLIALEAQKHEVHSRSWYRVNASRALLGQKKIEQEVEPHVLDLYQKIKNKEMPTNIPTADHSAGGTKAVVEFRASSCAVYENEKKVHIVVERQGLMSVQAVVRYETVNGTAEAGSDYIAQRSTLVFEPGETEKIIEIEIIDDNEWEPDETFFVKLAMDPNEETCLGHRSVMQVVIMNDDEPGMLEFTKTSFLVKESAGSVFVPVSRNQGVDGRIEVQWRTKDMEALNGSDYIGGEGTLVFEHNEKEKEIEIPIIDDQEYEKDESFQIELFEPTGGAQLGRLKKTVVTIINDDDYAGILDRVVAITHVNMDRLKMGNASYADQFKDAMNVNGGDLEGAGALDYFMHFMTFAFKVIFALVPPPGFLNSGGWITFFCALGMIGLLTAIVGDLASIFGCLINLDDSITAITFVALGTSLPDLFASKSAALNEKYADNSIGNVTGSNSVNVFLGLGLPWLMASLYWAVRDDEFIVPAGDLAFSVSVYTICAVVCICVLMLRRVLAVFGKSELGGPFGPKIGCGVFLIFLWILYVLLSSLKVTRLIF</sequence>
<keyword evidence="9" id="KW-0732">Signal</keyword>
<dbReference type="PANTHER" id="PTHR11878">
    <property type="entry name" value="SODIUM/CALCIUM EXCHANGER"/>
    <property type="match status" value="1"/>
</dbReference>
<evidence type="ECO:0000256" key="17">
    <source>
        <dbReference type="ARBA" id="ARBA00023180"/>
    </source>
</evidence>
<evidence type="ECO:0000256" key="16">
    <source>
        <dbReference type="ARBA" id="ARBA00023136"/>
    </source>
</evidence>
<evidence type="ECO:0000256" key="15">
    <source>
        <dbReference type="ARBA" id="ARBA00023065"/>
    </source>
</evidence>
<dbReference type="RefSeq" id="XP_038065065.1">
    <property type="nucleotide sequence ID" value="XM_038209137.1"/>
</dbReference>
<dbReference type="EnsemblMetazoa" id="XM_038209137.1">
    <property type="protein sequence ID" value="XP_038065065.1"/>
    <property type="gene ID" value="LOC119735437"/>
</dbReference>
<keyword evidence="18" id="KW-0739">Sodium transport</keyword>
<keyword evidence="23" id="KW-1185">Reference proteome</keyword>
<dbReference type="InterPro" id="IPR038081">
    <property type="entry name" value="CalX-like_sf"/>
</dbReference>
<dbReference type="Proteomes" id="UP000887568">
    <property type="component" value="Unplaced"/>
</dbReference>
<evidence type="ECO:0000313" key="23">
    <source>
        <dbReference type="Proteomes" id="UP000887568"/>
    </source>
</evidence>
<evidence type="ECO:0000256" key="1">
    <source>
        <dbReference type="ARBA" id="ARBA00004651"/>
    </source>
</evidence>
<name>A0A914ANQ6_PATMI</name>
<keyword evidence="16 20" id="KW-0472">Membrane</keyword>
<dbReference type="GO" id="GO:0098703">
    <property type="term" value="P:calcium ion import across plasma membrane"/>
    <property type="evidence" value="ECO:0007669"/>
    <property type="project" value="TreeGrafter"/>
</dbReference>
<comment type="catalytic activity">
    <reaction evidence="19">
        <text>Ca(2+)(in) + 3 Na(+)(out) = Ca(2+)(out) + 3 Na(+)(in)</text>
        <dbReference type="Rhea" id="RHEA:69955"/>
        <dbReference type="ChEBI" id="CHEBI:29101"/>
        <dbReference type="ChEBI" id="CHEBI:29108"/>
    </reaction>
</comment>
<dbReference type="GO" id="GO:0098794">
    <property type="term" value="C:postsynapse"/>
    <property type="evidence" value="ECO:0007669"/>
    <property type="project" value="TreeGrafter"/>
</dbReference>
<dbReference type="InterPro" id="IPR003644">
    <property type="entry name" value="Calx_beta"/>
</dbReference>
<evidence type="ECO:0000256" key="13">
    <source>
        <dbReference type="ARBA" id="ARBA00022989"/>
    </source>
</evidence>
<dbReference type="Pfam" id="PF03160">
    <property type="entry name" value="Calx-beta"/>
    <property type="match status" value="1"/>
</dbReference>
<feature type="transmembrane region" description="Helical" evidence="20">
    <location>
        <begin position="186"/>
        <end position="206"/>
    </location>
</feature>
<dbReference type="Gene3D" id="1.20.1420.30">
    <property type="entry name" value="NCX, central ion-binding region"/>
    <property type="match status" value="2"/>
</dbReference>
<keyword evidence="4" id="KW-0050">Antiport</keyword>
<evidence type="ECO:0000259" key="21">
    <source>
        <dbReference type="SMART" id="SM00237"/>
    </source>
</evidence>
<feature type="transmembrane region" description="Helical" evidence="20">
    <location>
        <begin position="88"/>
        <end position="108"/>
    </location>
</feature>
<keyword evidence="8" id="KW-0479">Metal-binding</keyword>
<dbReference type="InterPro" id="IPR004836">
    <property type="entry name" value="Na_Ca_Ex"/>
</dbReference>
<keyword evidence="10" id="KW-0677">Repeat</keyword>
<evidence type="ECO:0000256" key="3">
    <source>
        <dbReference type="ARBA" id="ARBA00022448"/>
    </source>
</evidence>
<dbReference type="PANTHER" id="PTHR11878:SF76">
    <property type="entry name" value="CALX-BETA DOMAIN-CONTAINING PROTEIN"/>
    <property type="match status" value="1"/>
</dbReference>
<dbReference type="SUPFAM" id="SSF141072">
    <property type="entry name" value="CalX-like"/>
    <property type="match status" value="2"/>
</dbReference>
<feature type="domain" description="Calx-beta" evidence="21">
    <location>
        <begin position="453"/>
        <end position="552"/>
    </location>
</feature>
<comment type="similarity">
    <text evidence="2">Belongs to the Ca(2+):cation antiporter (CaCA) (TC 2.A.19) family. SLC8 subfamily.</text>
</comment>
<keyword evidence="13 20" id="KW-1133">Transmembrane helix</keyword>
<feature type="transmembrane region" description="Helical" evidence="20">
    <location>
        <begin position="793"/>
        <end position="813"/>
    </location>
</feature>
<evidence type="ECO:0000256" key="14">
    <source>
        <dbReference type="ARBA" id="ARBA00023053"/>
    </source>
</evidence>
<keyword evidence="15" id="KW-0406">Ion transport</keyword>
<evidence type="ECO:0000256" key="11">
    <source>
        <dbReference type="ARBA" id="ARBA00022837"/>
    </source>
</evidence>
<evidence type="ECO:0000313" key="22">
    <source>
        <dbReference type="EnsemblMetazoa" id="XP_038065064.1"/>
    </source>
</evidence>
<evidence type="ECO:0000256" key="5">
    <source>
        <dbReference type="ARBA" id="ARBA00022475"/>
    </source>
</evidence>
<feature type="domain" description="Calx-beta" evidence="21">
    <location>
        <begin position="336"/>
        <end position="438"/>
    </location>
</feature>
<dbReference type="GO" id="GO:0005516">
    <property type="term" value="F:calmodulin binding"/>
    <property type="evidence" value="ECO:0007669"/>
    <property type="project" value="UniProtKB-KW"/>
</dbReference>
<keyword evidence="6" id="KW-0109">Calcium transport</keyword>